<evidence type="ECO:0000313" key="3">
    <source>
        <dbReference type="Proteomes" id="UP000747399"/>
    </source>
</evidence>
<dbReference type="Proteomes" id="UP000747399">
    <property type="component" value="Unassembled WGS sequence"/>
</dbReference>
<organism evidence="2 3">
    <name type="scientific">Volvox africanus</name>
    <dbReference type="NCBI Taxonomy" id="51714"/>
    <lineage>
        <taxon>Eukaryota</taxon>
        <taxon>Viridiplantae</taxon>
        <taxon>Chlorophyta</taxon>
        <taxon>core chlorophytes</taxon>
        <taxon>Chlorophyceae</taxon>
        <taxon>CS clade</taxon>
        <taxon>Chlamydomonadales</taxon>
        <taxon>Volvocaceae</taxon>
        <taxon>Volvox</taxon>
    </lineage>
</organism>
<sequence>AEPGLLPLAGRKRDAAAPGPGPPLLAPLLARPFAPFLSASSEAVAGAPGMPALPPSAALPLLLERPVAFPPMAPPEAGFPAPLSAAPLAAAAAAPAAAAVPALPGRPMPPLPLLPGRPDPPSMFSSRDRDSRNTLCGSVCTGPGPSGSCNGTPPLALLPEDQ</sequence>
<protein>
    <submittedName>
        <fullName evidence="2">Uncharacterized protein</fullName>
    </submittedName>
</protein>
<proteinExistence type="predicted"/>
<dbReference type="EMBL" id="BNCO01000008">
    <property type="protein sequence ID" value="GIL50141.1"/>
    <property type="molecule type" value="Genomic_DNA"/>
</dbReference>
<feature type="region of interest" description="Disordered" evidence="1">
    <location>
        <begin position="101"/>
        <end position="162"/>
    </location>
</feature>
<gene>
    <name evidence="2" type="ORF">Vafri_6277</name>
</gene>
<feature type="region of interest" description="Disordered" evidence="1">
    <location>
        <begin position="1"/>
        <end position="21"/>
    </location>
</feature>
<feature type="non-terminal residue" evidence="2">
    <location>
        <position position="162"/>
    </location>
</feature>
<evidence type="ECO:0000313" key="2">
    <source>
        <dbReference type="EMBL" id="GIL50141.1"/>
    </source>
</evidence>
<feature type="compositionally biased region" description="Pro residues" evidence="1">
    <location>
        <begin position="104"/>
        <end position="121"/>
    </location>
</feature>
<accession>A0A8J4B032</accession>
<keyword evidence="3" id="KW-1185">Reference proteome</keyword>
<reference evidence="2" key="1">
    <citation type="journal article" date="2021" name="Proc. Natl. Acad. Sci. U.S.A.">
        <title>Three genomes in the algal genus Volvox reveal the fate of a haploid sex-determining region after a transition to homothallism.</title>
        <authorList>
            <person name="Yamamoto K."/>
            <person name="Hamaji T."/>
            <person name="Kawai-Toyooka H."/>
            <person name="Matsuzaki R."/>
            <person name="Takahashi F."/>
            <person name="Nishimura Y."/>
            <person name="Kawachi M."/>
            <person name="Noguchi H."/>
            <person name="Minakuchi Y."/>
            <person name="Umen J.G."/>
            <person name="Toyoda A."/>
            <person name="Nozaki H."/>
        </authorList>
    </citation>
    <scope>NUCLEOTIDE SEQUENCE</scope>
    <source>
        <strain evidence="2">NIES-3780</strain>
    </source>
</reference>
<feature type="non-terminal residue" evidence="2">
    <location>
        <position position="1"/>
    </location>
</feature>
<comment type="caution">
    <text evidence="2">The sequence shown here is derived from an EMBL/GenBank/DDBJ whole genome shotgun (WGS) entry which is preliminary data.</text>
</comment>
<evidence type="ECO:0000256" key="1">
    <source>
        <dbReference type="SAM" id="MobiDB-lite"/>
    </source>
</evidence>
<name>A0A8J4B032_9CHLO</name>
<dbReference type="AlphaFoldDB" id="A0A8J4B032"/>